<accession>M8AUA7</accession>
<evidence type="ECO:0000313" key="2">
    <source>
        <dbReference type="EMBL" id="EMS64569.1"/>
    </source>
</evidence>
<reference evidence="2" key="1">
    <citation type="journal article" date="2013" name="Nature">
        <title>Draft genome of the wheat A-genome progenitor Triticum urartu.</title>
        <authorList>
            <person name="Ling H.Q."/>
            <person name="Zhao S."/>
            <person name="Liu D."/>
            <person name="Wang J."/>
            <person name="Sun H."/>
            <person name="Zhang C."/>
            <person name="Fan H."/>
            <person name="Li D."/>
            <person name="Dong L."/>
            <person name="Tao Y."/>
            <person name="Gao C."/>
            <person name="Wu H."/>
            <person name="Li Y."/>
            <person name="Cui Y."/>
            <person name="Guo X."/>
            <person name="Zheng S."/>
            <person name="Wang B."/>
            <person name="Yu K."/>
            <person name="Liang Q."/>
            <person name="Yang W."/>
            <person name="Lou X."/>
            <person name="Chen J."/>
            <person name="Feng M."/>
            <person name="Jian J."/>
            <person name="Zhang X."/>
            <person name="Luo G."/>
            <person name="Jiang Y."/>
            <person name="Liu J."/>
            <person name="Wang Z."/>
            <person name="Sha Y."/>
            <person name="Zhang B."/>
            <person name="Wu H."/>
            <person name="Tang D."/>
            <person name="Shen Q."/>
            <person name="Xue P."/>
            <person name="Zou S."/>
            <person name="Wang X."/>
            <person name="Liu X."/>
            <person name="Wang F."/>
            <person name="Yang Y."/>
            <person name="An X."/>
            <person name="Dong Z."/>
            <person name="Zhang K."/>
            <person name="Zhang X."/>
            <person name="Luo M.C."/>
            <person name="Dvorak J."/>
            <person name="Tong Y."/>
            <person name="Wang J."/>
            <person name="Yang H."/>
            <person name="Li Z."/>
            <person name="Wang D."/>
            <person name="Zhang A."/>
            <person name="Wang J."/>
        </authorList>
    </citation>
    <scope>NUCLEOTIDE SEQUENCE</scope>
</reference>
<gene>
    <name evidence="2" type="ORF">TRIUR3_33346</name>
</gene>
<proteinExistence type="predicted"/>
<name>M8AUA7_TRIUA</name>
<dbReference type="AlphaFoldDB" id="M8AUA7"/>
<sequence length="198" mass="21784">MAVVGNPVEQRIQQTGRRHHGWSLQLGQGGGSTDAANSSGCARGRARRRWRKLAAARAKVWAELLWLDAGAKRWVRVHVQRLRVELLTLDEDGAEVMEEGRSRLQRARRRENGRWTAGDSTEGIGHCAWGSSRIAGSSMVVAGEEIDGRWGSGVVEARVNRAPARLWMGLRGHPSGQRPGLVACGCWASSLFLQTEKE</sequence>
<feature type="region of interest" description="Disordered" evidence="1">
    <location>
        <begin position="1"/>
        <end position="40"/>
    </location>
</feature>
<dbReference type="EMBL" id="KD054553">
    <property type="protein sequence ID" value="EMS64569.1"/>
    <property type="molecule type" value="Genomic_DNA"/>
</dbReference>
<evidence type="ECO:0000256" key="1">
    <source>
        <dbReference type="SAM" id="MobiDB-lite"/>
    </source>
</evidence>
<protein>
    <submittedName>
        <fullName evidence="2">Uncharacterized protein</fullName>
    </submittedName>
</protein>
<organism evidence="2">
    <name type="scientific">Triticum urartu</name>
    <name type="common">Red wild einkorn</name>
    <name type="synonym">Crithodium urartu</name>
    <dbReference type="NCBI Taxonomy" id="4572"/>
    <lineage>
        <taxon>Eukaryota</taxon>
        <taxon>Viridiplantae</taxon>
        <taxon>Streptophyta</taxon>
        <taxon>Embryophyta</taxon>
        <taxon>Tracheophyta</taxon>
        <taxon>Spermatophyta</taxon>
        <taxon>Magnoliopsida</taxon>
        <taxon>Liliopsida</taxon>
        <taxon>Poales</taxon>
        <taxon>Poaceae</taxon>
        <taxon>BOP clade</taxon>
        <taxon>Pooideae</taxon>
        <taxon>Triticodae</taxon>
        <taxon>Triticeae</taxon>
        <taxon>Triticinae</taxon>
        <taxon>Triticum</taxon>
    </lineage>
</organism>